<evidence type="ECO:0000313" key="3">
    <source>
        <dbReference type="EnsemblProtists" id="EOD38043"/>
    </source>
</evidence>
<protein>
    <recommendedName>
        <fullName evidence="2">PPM-type phosphatase domain-containing protein</fullName>
    </recommendedName>
</protein>
<dbReference type="EnsemblProtists" id="EOD38043">
    <property type="protein sequence ID" value="EOD38043"/>
    <property type="gene ID" value="EMIHUDRAFT_462244"/>
</dbReference>
<evidence type="ECO:0000256" key="1">
    <source>
        <dbReference type="SAM" id="MobiDB-lite"/>
    </source>
</evidence>
<dbReference type="STRING" id="2903.R1DRB6"/>
<dbReference type="KEGG" id="ehx:EMIHUDRAFT_462244"/>
<dbReference type="CDD" id="cd00143">
    <property type="entry name" value="PP2Cc"/>
    <property type="match status" value="1"/>
</dbReference>
<dbReference type="InterPro" id="IPR036457">
    <property type="entry name" value="PPM-type-like_dom_sf"/>
</dbReference>
<accession>A0A0D3KQK8</accession>
<dbReference type="PROSITE" id="PS51746">
    <property type="entry name" value="PPM_2"/>
    <property type="match status" value="1"/>
</dbReference>
<proteinExistence type="predicted"/>
<dbReference type="GO" id="GO:0004722">
    <property type="term" value="F:protein serine/threonine phosphatase activity"/>
    <property type="evidence" value="ECO:0007669"/>
    <property type="project" value="InterPro"/>
</dbReference>
<reference evidence="3" key="2">
    <citation type="submission" date="2024-10" db="UniProtKB">
        <authorList>
            <consortium name="EnsemblProtists"/>
        </authorList>
    </citation>
    <scope>IDENTIFICATION</scope>
</reference>
<organism evidence="3 4">
    <name type="scientific">Emiliania huxleyi (strain CCMP1516)</name>
    <dbReference type="NCBI Taxonomy" id="280463"/>
    <lineage>
        <taxon>Eukaryota</taxon>
        <taxon>Haptista</taxon>
        <taxon>Haptophyta</taxon>
        <taxon>Prymnesiophyceae</taxon>
        <taxon>Isochrysidales</taxon>
        <taxon>Noelaerhabdaceae</taxon>
        <taxon>Emiliania</taxon>
    </lineage>
</organism>
<dbReference type="PaxDb" id="2903-EOD38043"/>
<dbReference type="RefSeq" id="XP_005790472.1">
    <property type="nucleotide sequence ID" value="XM_005790415.1"/>
</dbReference>
<dbReference type="Proteomes" id="UP000013827">
    <property type="component" value="Unassembled WGS sequence"/>
</dbReference>
<dbReference type="HOGENOM" id="CLU_066773_0_0_1"/>
<dbReference type="SUPFAM" id="SSF81606">
    <property type="entry name" value="PP2C-like"/>
    <property type="match status" value="1"/>
</dbReference>
<dbReference type="eggNOG" id="KOG0698">
    <property type="taxonomic scope" value="Eukaryota"/>
</dbReference>
<evidence type="ECO:0000313" key="4">
    <source>
        <dbReference type="Proteomes" id="UP000013827"/>
    </source>
</evidence>
<evidence type="ECO:0000259" key="2">
    <source>
        <dbReference type="PROSITE" id="PS51746"/>
    </source>
</evidence>
<reference evidence="4" key="1">
    <citation type="journal article" date="2013" name="Nature">
        <title>Pan genome of the phytoplankton Emiliania underpins its global distribution.</title>
        <authorList>
            <person name="Read B.A."/>
            <person name="Kegel J."/>
            <person name="Klute M.J."/>
            <person name="Kuo A."/>
            <person name="Lefebvre S.C."/>
            <person name="Maumus F."/>
            <person name="Mayer C."/>
            <person name="Miller J."/>
            <person name="Monier A."/>
            <person name="Salamov A."/>
            <person name="Young J."/>
            <person name="Aguilar M."/>
            <person name="Claverie J.M."/>
            <person name="Frickenhaus S."/>
            <person name="Gonzalez K."/>
            <person name="Herman E.K."/>
            <person name="Lin Y.C."/>
            <person name="Napier J."/>
            <person name="Ogata H."/>
            <person name="Sarno A.F."/>
            <person name="Shmutz J."/>
            <person name="Schroeder D."/>
            <person name="de Vargas C."/>
            <person name="Verret F."/>
            <person name="von Dassow P."/>
            <person name="Valentin K."/>
            <person name="Van de Peer Y."/>
            <person name="Wheeler G."/>
            <person name="Dacks J.B."/>
            <person name="Delwiche C.F."/>
            <person name="Dyhrman S.T."/>
            <person name="Glockner G."/>
            <person name="John U."/>
            <person name="Richards T."/>
            <person name="Worden A.Z."/>
            <person name="Zhang X."/>
            <person name="Grigoriev I.V."/>
            <person name="Allen A.E."/>
            <person name="Bidle K."/>
            <person name="Borodovsky M."/>
            <person name="Bowler C."/>
            <person name="Brownlee C."/>
            <person name="Cock J.M."/>
            <person name="Elias M."/>
            <person name="Gladyshev V.N."/>
            <person name="Groth M."/>
            <person name="Guda C."/>
            <person name="Hadaegh A."/>
            <person name="Iglesias-Rodriguez M.D."/>
            <person name="Jenkins J."/>
            <person name="Jones B.M."/>
            <person name="Lawson T."/>
            <person name="Leese F."/>
            <person name="Lindquist E."/>
            <person name="Lobanov A."/>
            <person name="Lomsadze A."/>
            <person name="Malik S.B."/>
            <person name="Marsh M.E."/>
            <person name="Mackinder L."/>
            <person name="Mock T."/>
            <person name="Mueller-Roeber B."/>
            <person name="Pagarete A."/>
            <person name="Parker M."/>
            <person name="Probert I."/>
            <person name="Quesneville H."/>
            <person name="Raines C."/>
            <person name="Rensing S.A."/>
            <person name="Riano-Pachon D.M."/>
            <person name="Richier S."/>
            <person name="Rokitta S."/>
            <person name="Shiraiwa Y."/>
            <person name="Soanes D.M."/>
            <person name="van der Giezen M."/>
            <person name="Wahlund T.M."/>
            <person name="Williams B."/>
            <person name="Wilson W."/>
            <person name="Wolfe G."/>
            <person name="Wurch L.L."/>
        </authorList>
    </citation>
    <scope>NUCLEOTIDE SEQUENCE</scope>
</reference>
<sequence>MADSPTKGAESLASAGLPSSDDGGLASAGLPSSDDGGLAVVERAWSCQLGTEQRELKGEDRFASRRLYATPEDMEASVHSVHSTQGNSRQVVVGQEDIIVVLVADGHGGRQASQYCRDHLLDYWVEQAADDPCSESLLKASEASCERVHREIKSFTTAGSTITIVALNLVRGELSVANLGDSEAWLVPRGAGAPIRLTEDHRLDSSEPERARVLAMGGLIAHAKNRNGDPAGPLRLWPGGIAQARAVGDADVGDYVMATPYTQTVAVPPSGGDVVIASDGVWDAIPCSAVAHGLRLTKGQHARSAAKAVVDIAINQRHAYDCDGYTIPRDDTTCSVMRIRSLGTPAESEGACCVIG</sequence>
<dbReference type="Gene3D" id="3.60.40.10">
    <property type="entry name" value="PPM-type phosphatase domain"/>
    <property type="match status" value="1"/>
</dbReference>
<dbReference type="Pfam" id="PF00481">
    <property type="entry name" value="PP2C"/>
    <property type="match status" value="1"/>
</dbReference>
<name>A0A0D3KQK8_EMIH1</name>
<dbReference type="InterPro" id="IPR001932">
    <property type="entry name" value="PPM-type_phosphatase-like_dom"/>
</dbReference>
<dbReference type="InterPro" id="IPR015655">
    <property type="entry name" value="PP2C"/>
</dbReference>
<dbReference type="PANTHER" id="PTHR47992">
    <property type="entry name" value="PROTEIN PHOSPHATASE"/>
    <property type="match status" value="1"/>
</dbReference>
<feature type="region of interest" description="Disordered" evidence="1">
    <location>
        <begin position="1"/>
        <end position="34"/>
    </location>
</feature>
<keyword evidence="4" id="KW-1185">Reference proteome</keyword>
<dbReference type="GeneID" id="17283313"/>
<dbReference type="AlphaFoldDB" id="A0A0D3KQK8"/>
<feature type="domain" description="PPM-type phosphatase" evidence="2">
    <location>
        <begin position="78"/>
        <end position="339"/>
    </location>
</feature>
<dbReference type="SMART" id="SM00332">
    <property type="entry name" value="PP2Cc"/>
    <property type="match status" value="1"/>
</dbReference>